<dbReference type="InterPro" id="IPR011990">
    <property type="entry name" value="TPR-like_helical_dom_sf"/>
</dbReference>
<feature type="repeat" description="PPR" evidence="2">
    <location>
        <begin position="281"/>
        <end position="315"/>
    </location>
</feature>
<dbReference type="GO" id="GO:0009451">
    <property type="term" value="P:RNA modification"/>
    <property type="evidence" value="ECO:0007669"/>
    <property type="project" value="InterPro"/>
</dbReference>
<organism evidence="3 4">
    <name type="scientific">Tripterygium wilfordii</name>
    <name type="common">Thunder God vine</name>
    <dbReference type="NCBI Taxonomy" id="458696"/>
    <lineage>
        <taxon>Eukaryota</taxon>
        <taxon>Viridiplantae</taxon>
        <taxon>Streptophyta</taxon>
        <taxon>Embryophyta</taxon>
        <taxon>Tracheophyta</taxon>
        <taxon>Spermatophyta</taxon>
        <taxon>Magnoliopsida</taxon>
        <taxon>eudicotyledons</taxon>
        <taxon>Gunneridae</taxon>
        <taxon>Pentapetalae</taxon>
        <taxon>rosids</taxon>
        <taxon>fabids</taxon>
        <taxon>Celastrales</taxon>
        <taxon>Celastraceae</taxon>
        <taxon>Tripterygium</taxon>
    </lineage>
</organism>
<dbReference type="Pfam" id="PF20431">
    <property type="entry name" value="E_motif"/>
    <property type="match status" value="1"/>
</dbReference>
<dbReference type="InParanoid" id="A0A7J7D6E1"/>
<feature type="repeat" description="PPR" evidence="2">
    <location>
        <begin position="484"/>
        <end position="518"/>
    </location>
</feature>
<dbReference type="Gene3D" id="1.25.40.10">
    <property type="entry name" value="Tetratricopeptide repeat domain"/>
    <property type="match status" value="4"/>
</dbReference>
<dbReference type="OrthoDB" id="185373at2759"/>
<dbReference type="GO" id="GO:0003723">
    <property type="term" value="F:RNA binding"/>
    <property type="evidence" value="ECO:0007669"/>
    <property type="project" value="InterPro"/>
</dbReference>
<dbReference type="FunFam" id="1.25.40.10:FF:000393">
    <property type="entry name" value="Pentatricopeptide repeat-containing protein At1g20230"/>
    <property type="match status" value="1"/>
</dbReference>
<comment type="caution">
    <text evidence="3">The sequence shown here is derived from an EMBL/GenBank/DDBJ whole genome shotgun (WGS) entry which is preliminary data.</text>
</comment>
<evidence type="ECO:0000256" key="2">
    <source>
        <dbReference type="PROSITE-ProRule" id="PRU00708"/>
    </source>
</evidence>
<dbReference type="InterPro" id="IPR002885">
    <property type="entry name" value="PPR_rpt"/>
</dbReference>
<sequence>MPSSVPCFILRGLSISQIQKFIPKSWKQSVKQVEPDESMVENLLKSLKDFASQGNLLKAFSVFSLIQCHASSTASHHLLLHPISYVIESCTSFRLFAQGKQLHGLIVSSGFEQNPVIVPKLVAFYAAFNHLVDAHTITENSNILHPLPWNLLISSYVRYGCFGVALSAYKQMVSKGIRPDNFTFPSVLKACAEENDLTFGKEVHESIDASCNGWDLFVHNALISMYGKSGEVVVARQLFDKMLERDAVSWNTIISVYASRGMWEEAFQMFERMRSESVHLNIITWNTIAGGCMRTGNFKGALLLLSQMRACGIQLDPVAMVNGLGACSHIGSIRQGKEIHGFAIRNFVDGFDNVRNALITMYSRCNDLRHAYLMFQLIEAKSIITWNSLLSGYAHLDRSEEASFLFREMLLSGFNPNYVTIASILPLSARVANLQHGREFHCYITRRIEFEDKLLLWNALVDMYARSGKVLEAKRVFDSMSIRDEVTYTSLIAGYGMQGEGGAALKIFDKMKRFQIKPDHITMVTVLSACSHSGLVAEGQMLFENMIRDYGILPRLEHFACMVDLFGRAGLLHKAKDILVRIPYKPTSAMWATLLGACRIHGNTVIGEWAAEKLLEMRPENSGYYVLIANMYAAAGCWNKLAKVRTSMRDVGVKKVPGCSWIDVGNGFSSFVVGDTLNPQAHELYPILDGLTELTKDAGYVARNDFESDDEGFEAIAVLQQKK</sequence>
<name>A0A7J7D6E1_TRIWF</name>
<dbReference type="EMBL" id="JAAARO010000010">
    <property type="protein sequence ID" value="KAF5741930.1"/>
    <property type="molecule type" value="Genomic_DNA"/>
</dbReference>
<evidence type="ECO:0000313" key="3">
    <source>
        <dbReference type="EMBL" id="KAF5741930.1"/>
    </source>
</evidence>
<dbReference type="FunCoup" id="A0A7J7D6E1">
    <property type="interactions" value="1632"/>
</dbReference>
<feature type="repeat" description="PPR" evidence="2">
    <location>
        <begin position="246"/>
        <end position="280"/>
    </location>
</feature>
<dbReference type="FunFam" id="1.25.40.10:FF:000637">
    <property type="entry name" value="Pentatricopeptide repeat-containing protein"/>
    <property type="match status" value="1"/>
</dbReference>
<dbReference type="PANTHER" id="PTHR47926:SF375">
    <property type="entry name" value="PENTATRICOPEPTIDE REPEAT-CONTAINING PROTEIN"/>
    <property type="match status" value="1"/>
</dbReference>
<dbReference type="FunFam" id="1.25.40.10:FF:000627">
    <property type="entry name" value="Pentatricopeptide repeat-containing protein"/>
    <property type="match status" value="1"/>
</dbReference>
<dbReference type="PANTHER" id="PTHR47926">
    <property type="entry name" value="PENTATRICOPEPTIDE REPEAT-CONTAINING PROTEIN"/>
    <property type="match status" value="1"/>
</dbReference>
<reference evidence="3 4" key="1">
    <citation type="journal article" date="2020" name="Nat. Commun.">
        <title>Genome of Tripterygium wilfordii and identification of cytochrome P450 involved in triptolide biosynthesis.</title>
        <authorList>
            <person name="Tu L."/>
            <person name="Su P."/>
            <person name="Zhang Z."/>
            <person name="Gao L."/>
            <person name="Wang J."/>
            <person name="Hu T."/>
            <person name="Zhou J."/>
            <person name="Zhang Y."/>
            <person name="Zhao Y."/>
            <person name="Liu Y."/>
            <person name="Song Y."/>
            <person name="Tong Y."/>
            <person name="Lu Y."/>
            <person name="Yang J."/>
            <person name="Xu C."/>
            <person name="Jia M."/>
            <person name="Peters R.J."/>
            <person name="Huang L."/>
            <person name="Gao W."/>
        </authorList>
    </citation>
    <scope>NUCLEOTIDE SEQUENCE [LARGE SCALE GENOMIC DNA]</scope>
    <source>
        <strain evidence="4">cv. XIE 37</strain>
        <tissue evidence="3">Leaf</tissue>
    </source>
</reference>
<dbReference type="Pfam" id="PF13041">
    <property type="entry name" value="PPR_2"/>
    <property type="match status" value="3"/>
</dbReference>
<feature type="repeat" description="PPR" evidence="2">
    <location>
        <begin position="215"/>
        <end position="245"/>
    </location>
</feature>
<evidence type="ECO:0000313" key="4">
    <source>
        <dbReference type="Proteomes" id="UP000593562"/>
    </source>
</evidence>
<dbReference type="PROSITE" id="PS51375">
    <property type="entry name" value="PPR"/>
    <property type="match status" value="7"/>
</dbReference>
<dbReference type="Proteomes" id="UP000593562">
    <property type="component" value="Unassembled WGS sequence"/>
</dbReference>
<dbReference type="AlphaFoldDB" id="A0A7J7D6E1"/>
<dbReference type="NCBIfam" id="TIGR00756">
    <property type="entry name" value="PPR"/>
    <property type="match status" value="7"/>
</dbReference>
<evidence type="ECO:0000256" key="1">
    <source>
        <dbReference type="ARBA" id="ARBA00022737"/>
    </source>
</evidence>
<feature type="repeat" description="PPR" evidence="2">
    <location>
        <begin position="453"/>
        <end position="483"/>
    </location>
</feature>
<accession>A0A7J7D6E1</accession>
<keyword evidence="4" id="KW-1185">Reference proteome</keyword>
<feature type="repeat" description="PPR" evidence="2">
    <location>
        <begin position="382"/>
        <end position="416"/>
    </location>
</feature>
<feature type="repeat" description="PPR" evidence="2">
    <location>
        <begin position="145"/>
        <end position="179"/>
    </location>
</feature>
<dbReference type="InterPro" id="IPR046848">
    <property type="entry name" value="E_motif"/>
</dbReference>
<protein>
    <submittedName>
        <fullName evidence="3">Putative pentatricopeptide repeat-containing protein</fullName>
    </submittedName>
</protein>
<gene>
    <name evidence="3" type="ORF">HS088_TW10G00938</name>
</gene>
<dbReference type="Pfam" id="PF01535">
    <property type="entry name" value="PPR"/>
    <property type="match status" value="4"/>
</dbReference>
<proteinExistence type="predicted"/>
<dbReference type="InterPro" id="IPR046960">
    <property type="entry name" value="PPR_At4g14850-like_plant"/>
</dbReference>
<keyword evidence="1" id="KW-0677">Repeat</keyword>